<dbReference type="AlphaFoldDB" id="A0A8H5GGZ8"/>
<dbReference type="SUPFAM" id="SSF51735">
    <property type="entry name" value="NAD(P)-binding Rossmann-fold domains"/>
    <property type="match status" value="1"/>
</dbReference>
<accession>A0A8H5GGZ8</accession>
<reference evidence="1 2" key="1">
    <citation type="journal article" date="2020" name="ISME J.">
        <title>Uncovering the hidden diversity of litter-decomposition mechanisms in mushroom-forming fungi.</title>
        <authorList>
            <person name="Floudas D."/>
            <person name="Bentzer J."/>
            <person name="Ahren D."/>
            <person name="Johansson T."/>
            <person name="Persson P."/>
            <person name="Tunlid A."/>
        </authorList>
    </citation>
    <scope>NUCLEOTIDE SEQUENCE [LARGE SCALE GENOMIC DNA]</scope>
    <source>
        <strain evidence="1 2">CBS 291.85</strain>
    </source>
</reference>
<dbReference type="Gene3D" id="3.40.50.720">
    <property type="entry name" value="NAD(P)-binding Rossmann-like Domain"/>
    <property type="match status" value="1"/>
</dbReference>
<sequence length="287" mass="31160">MAPMNVLTLGASRNIGYFAAIRLLDAGCTVTFLLRDLSVFDADETIHRYVKARKAFLLKGDGLVQEDVKHAWEEAASHGPEGKVDLLLFTVGARKGSIDIRRGAVIKPANLVTQCLLNVLCTMPSPSKQPYPKIVTISSTGLTRSAHSALPLLLKPLYGWLLDLPHQDKLGAERTVAHVCNWEWDPRDGPAAGILPQGWQGFPGLPPKGSLSGNVLVVRPALLTDGECLADKNAKKKGGKPPYRVKDVNDGEISGYTVSRKDVGHFIAQVVLGRWEEFGGKRINIAN</sequence>
<evidence type="ECO:0000313" key="1">
    <source>
        <dbReference type="EMBL" id="KAF5364620.1"/>
    </source>
</evidence>
<dbReference type="EMBL" id="JAACJM010000032">
    <property type="protein sequence ID" value="KAF5364620.1"/>
    <property type="molecule type" value="Genomic_DNA"/>
</dbReference>
<organism evidence="1 2">
    <name type="scientific">Tetrapyrgos nigripes</name>
    <dbReference type="NCBI Taxonomy" id="182062"/>
    <lineage>
        <taxon>Eukaryota</taxon>
        <taxon>Fungi</taxon>
        <taxon>Dikarya</taxon>
        <taxon>Basidiomycota</taxon>
        <taxon>Agaricomycotina</taxon>
        <taxon>Agaricomycetes</taxon>
        <taxon>Agaricomycetidae</taxon>
        <taxon>Agaricales</taxon>
        <taxon>Marasmiineae</taxon>
        <taxon>Marasmiaceae</taxon>
        <taxon>Tetrapyrgos</taxon>
    </lineage>
</organism>
<comment type="caution">
    <text evidence="1">The sequence shown here is derived from an EMBL/GenBank/DDBJ whole genome shotgun (WGS) entry which is preliminary data.</text>
</comment>
<gene>
    <name evidence="1" type="ORF">D9758_005546</name>
</gene>
<protein>
    <recommendedName>
        <fullName evidence="3">NAD(P)-binding domain-containing protein</fullName>
    </recommendedName>
</protein>
<evidence type="ECO:0000313" key="2">
    <source>
        <dbReference type="Proteomes" id="UP000559256"/>
    </source>
</evidence>
<keyword evidence="2" id="KW-1185">Reference proteome</keyword>
<evidence type="ECO:0008006" key="3">
    <source>
        <dbReference type="Google" id="ProtNLM"/>
    </source>
</evidence>
<name>A0A8H5GGZ8_9AGAR</name>
<proteinExistence type="predicted"/>
<dbReference type="InterPro" id="IPR036291">
    <property type="entry name" value="NAD(P)-bd_dom_sf"/>
</dbReference>
<dbReference type="Proteomes" id="UP000559256">
    <property type="component" value="Unassembled WGS sequence"/>
</dbReference>
<dbReference type="OrthoDB" id="63935at2759"/>